<dbReference type="SUPFAM" id="SSF51430">
    <property type="entry name" value="NAD(P)-linked oxidoreductase"/>
    <property type="match status" value="1"/>
</dbReference>
<keyword evidence="3" id="KW-1185">Reference proteome</keyword>
<dbReference type="AlphaFoldDB" id="A0ABD6BVD6"/>
<evidence type="ECO:0000259" key="1">
    <source>
        <dbReference type="Pfam" id="PF00248"/>
    </source>
</evidence>
<protein>
    <submittedName>
        <fullName evidence="2">Aldo/keto reductase</fullName>
    </submittedName>
</protein>
<evidence type="ECO:0000313" key="3">
    <source>
        <dbReference type="Proteomes" id="UP001597185"/>
    </source>
</evidence>
<dbReference type="RefSeq" id="WP_256418483.1">
    <property type="nucleotide sequence ID" value="NZ_JANHDL010000006.1"/>
</dbReference>
<accession>A0ABD6BVD6</accession>
<dbReference type="PANTHER" id="PTHR42686:SF1">
    <property type="entry name" value="GH17980P-RELATED"/>
    <property type="match status" value="1"/>
</dbReference>
<name>A0ABD6BVD6_9EURY</name>
<feature type="domain" description="NADP-dependent oxidoreductase" evidence="1">
    <location>
        <begin position="34"/>
        <end position="211"/>
    </location>
</feature>
<proteinExistence type="predicted"/>
<sequence>MSTREALWDYRNAFGDAFGRTYFRRFGPGVAASVGIGTYLGEPTPAVDDASREAIELALRSGVNHVDTAINYRAGRAERVVGEAIRGSPIDREAVVVATKGGFLPFDGDRPDDPGAYVRERFLDPGIVDRAHLADGAHAISVDFLAWSLDRSLERLGLDAVDCYYVHNPETQLAVRSRDAVYDQLEAAFELLERRRVAGDVGSYGVATWDAFRVPTDDAAYLSLGEVLARAEAAGEAVGPDDTHGFEAIQLPFNVAMADAFTRANHPAPPGADADGPLSALEFAHESGLSVVTSASIGQGDLAVDGAIPADVDATLSGETPAQRALNFARSAPGVTSSLVGTIDLAHVRENVAAGTFDPLGANAFDAVFE</sequence>
<organism evidence="2 3">
    <name type="scientific">Halorubrum laminariae</name>
    <dbReference type="NCBI Taxonomy" id="1433523"/>
    <lineage>
        <taxon>Archaea</taxon>
        <taxon>Methanobacteriati</taxon>
        <taxon>Methanobacteriota</taxon>
        <taxon>Stenosarchaea group</taxon>
        <taxon>Halobacteria</taxon>
        <taxon>Halobacteriales</taxon>
        <taxon>Haloferacaceae</taxon>
        <taxon>Halorubrum</taxon>
    </lineage>
</organism>
<dbReference type="PANTHER" id="PTHR42686">
    <property type="entry name" value="GH17980P-RELATED"/>
    <property type="match status" value="1"/>
</dbReference>
<comment type="caution">
    <text evidence="2">The sequence shown here is derived from an EMBL/GenBank/DDBJ whole genome shotgun (WGS) entry which is preliminary data.</text>
</comment>
<dbReference type="Pfam" id="PF00248">
    <property type="entry name" value="Aldo_ket_red"/>
    <property type="match status" value="1"/>
</dbReference>
<dbReference type="Proteomes" id="UP001597185">
    <property type="component" value="Unassembled WGS sequence"/>
</dbReference>
<dbReference type="InterPro" id="IPR036812">
    <property type="entry name" value="NAD(P)_OxRdtase_dom_sf"/>
</dbReference>
<dbReference type="Gene3D" id="3.20.20.100">
    <property type="entry name" value="NADP-dependent oxidoreductase domain"/>
    <property type="match status" value="1"/>
</dbReference>
<evidence type="ECO:0000313" key="2">
    <source>
        <dbReference type="EMBL" id="MFD1569088.1"/>
    </source>
</evidence>
<dbReference type="CDD" id="cd19099">
    <property type="entry name" value="AKR_unchar"/>
    <property type="match status" value="1"/>
</dbReference>
<dbReference type="EMBL" id="JBHUDB010000001">
    <property type="protein sequence ID" value="MFD1569088.1"/>
    <property type="molecule type" value="Genomic_DNA"/>
</dbReference>
<gene>
    <name evidence="2" type="ORF">ACFR9T_00505</name>
</gene>
<dbReference type="InterPro" id="IPR023210">
    <property type="entry name" value="NADP_OxRdtase_dom"/>
</dbReference>
<reference evidence="2 3" key="1">
    <citation type="journal article" date="2019" name="Int. J. Syst. Evol. Microbiol.">
        <title>The Global Catalogue of Microorganisms (GCM) 10K type strain sequencing project: providing services to taxonomists for standard genome sequencing and annotation.</title>
        <authorList>
            <consortium name="The Broad Institute Genomics Platform"/>
            <consortium name="The Broad Institute Genome Sequencing Center for Infectious Disease"/>
            <person name="Wu L."/>
            <person name="Ma J."/>
        </authorList>
    </citation>
    <scope>NUCLEOTIDE SEQUENCE [LARGE SCALE GENOMIC DNA]</scope>
    <source>
        <strain evidence="2 3">CGMCC 1.12689</strain>
    </source>
</reference>
<dbReference type="InterPro" id="IPR020471">
    <property type="entry name" value="AKR"/>
</dbReference>